<evidence type="ECO:0000313" key="5">
    <source>
        <dbReference type="EMBL" id="CAB4007818.1"/>
    </source>
</evidence>
<dbReference type="Pfam" id="PF25758">
    <property type="entry name" value="TPR_IPO11"/>
    <property type="match status" value="1"/>
</dbReference>
<feature type="non-terminal residue" evidence="5">
    <location>
        <position position="474"/>
    </location>
</feature>
<dbReference type="GO" id="GO:0005635">
    <property type="term" value="C:nuclear envelope"/>
    <property type="evidence" value="ECO:0007669"/>
    <property type="project" value="TreeGrafter"/>
</dbReference>
<dbReference type="InterPro" id="IPR016024">
    <property type="entry name" value="ARM-type_fold"/>
</dbReference>
<dbReference type="SUPFAM" id="SSF48371">
    <property type="entry name" value="ARM repeat"/>
    <property type="match status" value="1"/>
</dbReference>
<dbReference type="GO" id="GO:0005829">
    <property type="term" value="C:cytosol"/>
    <property type="evidence" value="ECO:0007669"/>
    <property type="project" value="TreeGrafter"/>
</dbReference>
<proteinExistence type="predicted"/>
<dbReference type="InterPro" id="IPR058669">
    <property type="entry name" value="TPR_IPO7/11-like"/>
</dbReference>
<comment type="subcellular location">
    <subcellularLocation>
        <location evidence="1">Cytoplasm</location>
    </subcellularLocation>
</comment>
<feature type="domain" description="Importin-7/11-like TPR repeats" evidence="4">
    <location>
        <begin position="97"/>
        <end position="419"/>
    </location>
</feature>
<keyword evidence="2" id="KW-0963">Cytoplasm</keyword>
<dbReference type="GO" id="GO:0006606">
    <property type="term" value="P:protein import into nucleus"/>
    <property type="evidence" value="ECO:0007669"/>
    <property type="project" value="TreeGrafter"/>
</dbReference>
<dbReference type="AlphaFoldDB" id="A0A6S7J3G6"/>
<comment type="caution">
    <text evidence="5">The sequence shown here is derived from an EMBL/GenBank/DDBJ whole genome shotgun (WGS) entry which is preliminary data.</text>
</comment>
<name>A0A6S7J3G6_PARCT</name>
<dbReference type="Proteomes" id="UP001152795">
    <property type="component" value="Unassembled WGS sequence"/>
</dbReference>
<evidence type="ECO:0000256" key="1">
    <source>
        <dbReference type="ARBA" id="ARBA00004496"/>
    </source>
</evidence>
<dbReference type="PANTHER" id="PTHR10997">
    <property type="entry name" value="IMPORTIN-7, 8, 11"/>
    <property type="match status" value="1"/>
</dbReference>
<sequence>KDYIEPYMQAVIQELLSVIRQTENDDLTDALQDLIKQYQDDPRLGQMAVIIAQHLAMTFKNLLDSDESDDKAVTAMGILTNFDTMMSVIESKEVRDELEKIVYSIIEAVFKQGIIDFYEDVLAIMVTATLYKISPLMWNLFYLMYEAFERDGYDFFTDMSSPLHNYLTVDPEVFLANPKNMEILYTMCQKILSDDDSGEDAECYAAKLFEVAILQFPGRIDQWITPFAQVALARLTRKVVTSELRVMCLQVVVATLYYNPTFLTTILDKLHLPESNEPITVQFFAQWMGDANCFLGLHDRKMFVLGLCSILGINSTLRPKGLHDCASKIIPSLLMIFSGLQRSYERQALLEEDSDEDGGEIDGDEDVDEGELESDDDELNEDEVVYVENLAKRVTNALHAEDADEDEETELEAYTTTIDNEDAVDEYTVFQQCLLNIQAQDPAWYNQLTNNLNEEQKQELQHLFVLADQRRAAQ</sequence>
<dbReference type="Gene3D" id="1.25.10.10">
    <property type="entry name" value="Leucine-rich Repeat Variant"/>
    <property type="match status" value="1"/>
</dbReference>
<evidence type="ECO:0000256" key="3">
    <source>
        <dbReference type="ARBA" id="ARBA00022927"/>
    </source>
</evidence>
<keyword evidence="3" id="KW-0653">Protein transport</keyword>
<accession>A0A6S7J3G6</accession>
<feature type="non-terminal residue" evidence="5">
    <location>
        <position position="1"/>
    </location>
</feature>
<dbReference type="PANTHER" id="PTHR10997:SF18">
    <property type="entry name" value="D-IMPORTIN 7_RANBP7"/>
    <property type="match status" value="1"/>
</dbReference>
<dbReference type="InterPro" id="IPR011989">
    <property type="entry name" value="ARM-like"/>
</dbReference>
<organism evidence="5 6">
    <name type="scientific">Paramuricea clavata</name>
    <name type="common">Red gorgonian</name>
    <name type="synonym">Violescent sea-whip</name>
    <dbReference type="NCBI Taxonomy" id="317549"/>
    <lineage>
        <taxon>Eukaryota</taxon>
        <taxon>Metazoa</taxon>
        <taxon>Cnidaria</taxon>
        <taxon>Anthozoa</taxon>
        <taxon>Octocorallia</taxon>
        <taxon>Malacalcyonacea</taxon>
        <taxon>Plexauridae</taxon>
        <taxon>Paramuricea</taxon>
    </lineage>
</organism>
<dbReference type="EMBL" id="CACRXK020005923">
    <property type="protein sequence ID" value="CAB4007818.1"/>
    <property type="molecule type" value="Genomic_DNA"/>
</dbReference>
<keyword evidence="3" id="KW-0813">Transport</keyword>
<evidence type="ECO:0000256" key="2">
    <source>
        <dbReference type="ARBA" id="ARBA00022490"/>
    </source>
</evidence>
<keyword evidence="6" id="KW-1185">Reference proteome</keyword>
<evidence type="ECO:0000313" key="6">
    <source>
        <dbReference type="Proteomes" id="UP001152795"/>
    </source>
</evidence>
<gene>
    <name evidence="5" type="ORF">PACLA_8A017366</name>
</gene>
<protein>
    <submittedName>
        <fullName evidence="5">Importin-7 isoform X1</fullName>
    </submittedName>
</protein>
<dbReference type="OrthoDB" id="760868at2759"/>
<evidence type="ECO:0000259" key="4">
    <source>
        <dbReference type="Pfam" id="PF25758"/>
    </source>
</evidence>
<reference evidence="5" key="1">
    <citation type="submission" date="2020-04" db="EMBL/GenBank/DDBJ databases">
        <authorList>
            <person name="Alioto T."/>
            <person name="Alioto T."/>
            <person name="Gomez Garrido J."/>
        </authorList>
    </citation>
    <scope>NUCLEOTIDE SEQUENCE</scope>
    <source>
        <strain evidence="5">A484AB</strain>
    </source>
</reference>